<organism evidence="5 6">
    <name type="scientific">Phycomyces blakesleeanus</name>
    <dbReference type="NCBI Taxonomy" id="4837"/>
    <lineage>
        <taxon>Eukaryota</taxon>
        <taxon>Fungi</taxon>
        <taxon>Fungi incertae sedis</taxon>
        <taxon>Mucoromycota</taxon>
        <taxon>Mucoromycotina</taxon>
        <taxon>Mucoromycetes</taxon>
        <taxon>Mucorales</taxon>
        <taxon>Phycomycetaceae</taxon>
        <taxon>Phycomyces</taxon>
    </lineage>
</organism>
<keyword evidence="6" id="KW-1185">Reference proteome</keyword>
<dbReference type="SUPFAM" id="SSF47370">
    <property type="entry name" value="Bromodomain"/>
    <property type="match status" value="1"/>
</dbReference>
<feature type="compositionally biased region" description="Low complexity" evidence="3">
    <location>
        <begin position="1"/>
        <end position="25"/>
    </location>
</feature>
<dbReference type="PANTHER" id="PTHR22881">
    <property type="entry name" value="BROMODOMAIN CONTAINING PROTEIN"/>
    <property type="match status" value="1"/>
</dbReference>
<accession>A0ABR3BAN9</accession>
<dbReference type="CDD" id="cd04369">
    <property type="entry name" value="Bromodomain"/>
    <property type="match status" value="1"/>
</dbReference>
<dbReference type="InterPro" id="IPR051831">
    <property type="entry name" value="Bromodomain_contain_prot"/>
</dbReference>
<feature type="compositionally biased region" description="Basic residues" evidence="3">
    <location>
        <begin position="114"/>
        <end position="124"/>
    </location>
</feature>
<feature type="region of interest" description="Disordered" evidence="3">
    <location>
        <begin position="1"/>
        <end position="124"/>
    </location>
</feature>
<feature type="compositionally biased region" description="Basic residues" evidence="3">
    <location>
        <begin position="41"/>
        <end position="60"/>
    </location>
</feature>
<evidence type="ECO:0000256" key="2">
    <source>
        <dbReference type="PROSITE-ProRule" id="PRU00035"/>
    </source>
</evidence>
<gene>
    <name evidence="5" type="ORF">J3Q64DRAFT_1722561</name>
</gene>
<dbReference type="Gene3D" id="1.20.920.10">
    <property type="entry name" value="Bromodomain-like"/>
    <property type="match status" value="1"/>
</dbReference>
<dbReference type="EMBL" id="JBCLYO010000002">
    <property type="protein sequence ID" value="KAL0093017.1"/>
    <property type="molecule type" value="Genomic_DNA"/>
</dbReference>
<proteinExistence type="predicted"/>
<dbReference type="Pfam" id="PF00439">
    <property type="entry name" value="Bromodomain"/>
    <property type="match status" value="1"/>
</dbReference>
<sequence>MTGPPTNNLTSQPNSSSSSSTIPPRIKLKLRLKLPTDPNHQLKRKRHRESKRANKKPNKRHGPEPLSNDATTSDDQEKVATKIKEEPLLKSKKSLKSSKQQTQKPQSAQEVVLKKRGRPPKNKKLLARQPVRVWEAAKKDLKSVGSRLLESLIKKDAYGFFLTPVDMGVIPDYALVIRHPMDFTTMKERLERDYYQHLDDILHDFKMIVRNAKTYNAPNTIYWRSADRLEMYGEKAFERAAAVIVYEEKEDVDGDETLQIVEEQEDEELVVVDKESLANSPQRDSRMGSISMYSSSMEQQMDFVMSNPPVLATKKKKKKKKVADTCIYGPDGSLQSASGAGLVSDLLALSSPLAFDPPRLSTISPQSLPSAFYNRTLCSEDSADSKSSSRPAVFTDYGPLATLGEQTPGGFYTAQDAFYIYPLYGDDRGEAYMRSMWDFVETMDELKEQTEEKARFLTRGAWDVVRQVLLGDAHVRHGRGEPAGCVETEFGTVDVPSILPTITLAGDLSSIISMDTS</sequence>
<evidence type="ECO:0000256" key="3">
    <source>
        <dbReference type="SAM" id="MobiDB-lite"/>
    </source>
</evidence>
<dbReference type="Proteomes" id="UP001448207">
    <property type="component" value="Unassembled WGS sequence"/>
</dbReference>
<dbReference type="PROSITE" id="PS50014">
    <property type="entry name" value="BROMODOMAIN_2"/>
    <property type="match status" value="1"/>
</dbReference>
<keyword evidence="1 2" id="KW-0103">Bromodomain</keyword>
<dbReference type="SMART" id="SM00297">
    <property type="entry name" value="BROMO"/>
    <property type="match status" value="1"/>
</dbReference>
<dbReference type="PANTHER" id="PTHR22881:SF27">
    <property type="entry name" value="BROMODOMAIN CONTAINING 7_9"/>
    <property type="match status" value="1"/>
</dbReference>
<evidence type="ECO:0000259" key="4">
    <source>
        <dbReference type="PROSITE" id="PS50014"/>
    </source>
</evidence>
<feature type="compositionally biased region" description="Low complexity" evidence="3">
    <location>
        <begin position="97"/>
        <end position="110"/>
    </location>
</feature>
<feature type="domain" description="Bromo" evidence="4">
    <location>
        <begin position="161"/>
        <end position="223"/>
    </location>
</feature>
<evidence type="ECO:0000256" key="1">
    <source>
        <dbReference type="ARBA" id="ARBA00023117"/>
    </source>
</evidence>
<dbReference type="InterPro" id="IPR001487">
    <property type="entry name" value="Bromodomain"/>
</dbReference>
<feature type="compositionally biased region" description="Basic and acidic residues" evidence="3">
    <location>
        <begin position="75"/>
        <end position="89"/>
    </location>
</feature>
<protein>
    <recommendedName>
        <fullName evidence="4">Bromo domain-containing protein</fullName>
    </recommendedName>
</protein>
<comment type="caution">
    <text evidence="5">The sequence shown here is derived from an EMBL/GenBank/DDBJ whole genome shotgun (WGS) entry which is preliminary data.</text>
</comment>
<dbReference type="PRINTS" id="PR00503">
    <property type="entry name" value="BROMODOMAIN"/>
</dbReference>
<evidence type="ECO:0000313" key="6">
    <source>
        <dbReference type="Proteomes" id="UP001448207"/>
    </source>
</evidence>
<evidence type="ECO:0000313" key="5">
    <source>
        <dbReference type="EMBL" id="KAL0093017.1"/>
    </source>
</evidence>
<name>A0ABR3BAN9_PHYBL</name>
<reference evidence="5 6" key="1">
    <citation type="submission" date="2024-04" db="EMBL/GenBank/DDBJ databases">
        <title>Symmetric and asymmetric DNA N6-adenine methylation regulates different biological responses in Mucorales.</title>
        <authorList>
            <consortium name="Lawrence Berkeley National Laboratory"/>
            <person name="Lax C."/>
            <person name="Mondo S.J."/>
            <person name="Osorio-Concepcion M."/>
            <person name="Muszewska A."/>
            <person name="Corrochano-Luque M."/>
            <person name="Gutierrez G."/>
            <person name="Riley R."/>
            <person name="Lipzen A."/>
            <person name="Guo J."/>
            <person name="Hundley H."/>
            <person name="Amirebrahimi M."/>
            <person name="Ng V."/>
            <person name="Lorenzo-Gutierrez D."/>
            <person name="Binder U."/>
            <person name="Yang J."/>
            <person name="Song Y."/>
            <person name="Canovas D."/>
            <person name="Navarro E."/>
            <person name="Freitag M."/>
            <person name="Gabaldon T."/>
            <person name="Grigoriev I.V."/>
            <person name="Corrochano L.M."/>
            <person name="Nicolas F.E."/>
            <person name="Garre V."/>
        </authorList>
    </citation>
    <scope>NUCLEOTIDE SEQUENCE [LARGE SCALE GENOMIC DNA]</scope>
    <source>
        <strain evidence="5 6">L51</strain>
    </source>
</reference>
<dbReference type="InterPro" id="IPR036427">
    <property type="entry name" value="Bromodomain-like_sf"/>
</dbReference>